<dbReference type="PANTHER" id="PTHR42823:SF3">
    <property type="entry name" value="ATP SYNTHASE SUBUNIT A, CHLOROPLASTIC"/>
    <property type="match status" value="1"/>
</dbReference>
<evidence type="ECO:0000256" key="8">
    <source>
        <dbReference type="ARBA" id="ARBA00022989"/>
    </source>
</evidence>
<keyword evidence="11 12" id="KW-0066">ATP synthesis</keyword>
<dbReference type="OrthoDB" id="9789241at2"/>
<comment type="subcellular location">
    <subcellularLocation>
        <location evidence="12 13">Cell membrane</location>
        <topology evidence="12 13">Multi-pass membrane protein</topology>
    </subcellularLocation>
    <subcellularLocation>
        <location evidence="1">Membrane</location>
        <topology evidence="1">Multi-pass membrane protein</topology>
    </subcellularLocation>
</comment>
<keyword evidence="9 12" id="KW-0406">Ion transport</keyword>
<dbReference type="Gene3D" id="1.20.120.220">
    <property type="entry name" value="ATP synthase, F0 complex, subunit A"/>
    <property type="match status" value="1"/>
</dbReference>
<evidence type="ECO:0000313" key="14">
    <source>
        <dbReference type="EMBL" id="PIT50562.1"/>
    </source>
</evidence>
<comment type="function">
    <text evidence="12 13">Key component of the proton channel; it plays a direct role in the translocation of protons across the membrane.</text>
</comment>
<dbReference type="Proteomes" id="UP000229970">
    <property type="component" value="Unassembled WGS sequence"/>
</dbReference>
<feature type="transmembrane region" description="Helical" evidence="12">
    <location>
        <begin position="97"/>
        <end position="115"/>
    </location>
</feature>
<dbReference type="eggNOG" id="COG0356">
    <property type="taxonomic scope" value="Bacteria"/>
</dbReference>
<dbReference type="InterPro" id="IPR035908">
    <property type="entry name" value="F0_ATP_A_sf"/>
</dbReference>
<evidence type="ECO:0000256" key="13">
    <source>
        <dbReference type="RuleBase" id="RU000483"/>
    </source>
</evidence>
<feature type="transmembrane region" description="Helical" evidence="12">
    <location>
        <begin position="146"/>
        <end position="165"/>
    </location>
</feature>
<evidence type="ECO:0000256" key="10">
    <source>
        <dbReference type="ARBA" id="ARBA00023136"/>
    </source>
</evidence>
<sequence>MSGTEMTPGEYISHHLINYTQKSPDYQTNMVDFSFLNLDTLFFSILTGVIAFAILFAAARRMKVGVPTRFQAAIELLIEFVDGICKDMVHNEKSRKIIAPLGLTVFMWILFMNIMDLLPVDMLPWAWQHTTGDHHAYLRVVPTADLNTTMAMAISVLFLCIVYNIKIKGLGGWIHELFSAPFGNKIWLFIPNFLMNIIEFFSKTLSHGMRLFGNMYAGEILFMVIALMGGAWGMSGAAGVSDVVLFILQIIAGLAWAIFHILVIALQAYLFMVLTFVYLGQAHDSH</sequence>
<gene>
    <name evidence="12" type="primary">atpB</name>
    <name evidence="14" type="ORF">BHC46_00590</name>
</gene>
<dbReference type="EMBL" id="MEIP01000001">
    <property type="protein sequence ID" value="PIT50562.1"/>
    <property type="molecule type" value="Genomic_DNA"/>
</dbReference>
<evidence type="ECO:0000256" key="7">
    <source>
        <dbReference type="ARBA" id="ARBA00022781"/>
    </source>
</evidence>
<proteinExistence type="inferred from homology"/>
<dbReference type="AlphaFoldDB" id="A0A066TC36"/>
<keyword evidence="10 12" id="KW-0472">Membrane</keyword>
<accession>A0A066TC36</accession>
<protein>
    <recommendedName>
        <fullName evidence="12 13">ATP synthase subunit a</fullName>
    </recommendedName>
    <alternativeName>
        <fullName evidence="12">ATP synthase F0 sector subunit a</fullName>
    </alternativeName>
    <alternativeName>
        <fullName evidence="12">F-ATPase subunit 6</fullName>
    </alternativeName>
</protein>
<dbReference type="GO" id="GO:0042777">
    <property type="term" value="P:proton motive force-driven plasma membrane ATP synthesis"/>
    <property type="evidence" value="ECO:0007669"/>
    <property type="project" value="TreeGrafter"/>
</dbReference>
<organism evidence="14 15">
    <name type="scientific">Snodgrassella alvi</name>
    <dbReference type="NCBI Taxonomy" id="1196083"/>
    <lineage>
        <taxon>Bacteria</taxon>
        <taxon>Pseudomonadati</taxon>
        <taxon>Pseudomonadota</taxon>
        <taxon>Betaproteobacteria</taxon>
        <taxon>Neisseriales</taxon>
        <taxon>Neisseriaceae</taxon>
        <taxon>Snodgrassella</taxon>
    </lineage>
</organism>
<evidence type="ECO:0000256" key="12">
    <source>
        <dbReference type="HAMAP-Rule" id="MF_01393"/>
    </source>
</evidence>
<dbReference type="FunFam" id="1.20.120.220:FF:000002">
    <property type="entry name" value="ATP synthase subunit a"/>
    <property type="match status" value="1"/>
</dbReference>
<evidence type="ECO:0000256" key="6">
    <source>
        <dbReference type="ARBA" id="ARBA00022692"/>
    </source>
</evidence>
<feature type="transmembrane region" description="Helical" evidence="12">
    <location>
        <begin position="211"/>
        <end position="234"/>
    </location>
</feature>
<keyword evidence="3 12" id="KW-0813">Transport</keyword>
<dbReference type="NCBIfam" id="TIGR01131">
    <property type="entry name" value="ATP_synt_6_or_A"/>
    <property type="match status" value="1"/>
</dbReference>
<name>A0A066TC36_9NEIS</name>
<dbReference type="InterPro" id="IPR000568">
    <property type="entry name" value="ATP_synth_F0_asu"/>
</dbReference>
<dbReference type="SUPFAM" id="SSF81336">
    <property type="entry name" value="F1F0 ATP synthase subunit A"/>
    <property type="match status" value="1"/>
</dbReference>
<evidence type="ECO:0000256" key="11">
    <source>
        <dbReference type="ARBA" id="ARBA00023310"/>
    </source>
</evidence>
<evidence type="ECO:0000256" key="2">
    <source>
        <dbReference type="ARBA" id="ARBA00006810"/>
    </source>
</evidence>
<dbReference type="HAMAP" id="MF_01393">
    <property type="entry name" value="ATP_synth_a_bact"/>
    <property type="match status" value="1"/>
</dbReference>
<keyword evidence="4 12" id="KW-1003">Cell membrane</keyword>
<evidence type="ECO:0000256" key="5">
    <source>
        <dbReference type="ARBA" id="ARBA00022547"/>
    </source>
</evidence>
<dbReference type="GO" id="GO:0045259">
    <property type="term" value="C:proton-transporting ATP synthase complex"/>
    <property type="evidence" value="ECO:0007669"/>
    <property type="project" value="UniProtKB-KW"/>
</dbReference>
<keyword evidence="7 12" id="KW-0375">Hydrogen ion transport</keyword>
<dbReference type="GO" id="GO:0046933">
    <property type="term" value="F:proton-transporting ATP synthase activity, rotational mechanism"/>
    <property type="evidence" value="ECO:0007669"/>
    <property type="project" value="UniProtKB-UniRule"/>
</dbReference>
<keyword evidence="5 12" id="KW-0138">CF(0)</keyword>
<feature type="transmembrane region" description="Helical" evidence="12">
    <location>
        <begin position="246"/>
        <end position="279"/>
    </location>
</feature>
<keyword evidence="8 12" id="KW-1133">Transmembrane helix</keyword>
<evidence type="ECO:0000256" key="1">
    <source>
        <dbReference type="ARBA" id="ARBA00004141"/>
    </source>
</evidence>
<dbReference type="Pfam" id="PF00119">
    <property type="entry name" value="ATP-synt_A"/>
    <property type="match status" value="1"/>
</dbReference>
<comment type="caution">
    <text evidence="14">The sequence shown here is derived from an EMBL/GenBank/DDBJ whole genome shotgun (WGS) entry which is preliminary data.</text>
</comment>
<dbReference type="CDD" id="cd00310">
    <property type="entry name" value="ATP-synt_Fo_a_6"/>
    <property type="match status" value="1"/>
</dbReference>
<dbReference type="GO" id="GO:0005886">
    <property type="term" value="C:plasma membrane"/>
    <property type="evidence" value="ECO:0007669"/>
    <property type="project" value="UniProtKB-SubCell"/>
</dbReference>
<dbReference type="InterPro" id="IPR045082">
    <property type="entry name" value="ATP_syn_F0_a_bact/chloroplast"/>
</dbReference>
<keyword evidence="6 12" id="KW-0812">Transmembrane</keyword>
<comment type="similarity">
    <text evidence="2 12 13">Belongs to the ATPase A chain family.</text>
</comment>
<dbReference type="InterPro" id="IPR023011">
    <property type="entry name" value="ATP_synth_F0_asu_AS"/>
</dbReference>
<dbReference type="PANTHER" id="PTHR42823">
    <property type="entry name" value="ATP SYNTHASE SUBUNIT A, CHLOROPLASTIC"/>
    <property type="match status" value="1"/>
</dbReference>
<dbReference type="PROSITE" id="PS00449">
    <property type="entry name" value="ATPASE_A"/>
    <property type="match status" value="1"/>
</dbReference>
<evidence type="ECO:0000256" key="4">
    <source>
        <dbReference type="ARBA" id="ARBA00022475"/>
    </source>
</evidence>
<dbReference type="NCBIfam" id="NF004477">
    <property type="entry name" value="PRK05815.1-1"/>
    <property type="match status" value="1"/>
</dbReference>
<evidence type="ECO:0000256" key="9">
    <source>
        <dbReference type="ARBA" id="ARBA00023065"/>
    </source>
</evidence>
<evidence type="ECO:0000256" key="3">
    <source>
        <dbReference type="ARBA" id="ARBA00022448"/>
    </source>
</evidence>
<feature type="transmembrane region" description="Helical" evidence="12">
    <location>
        <begin position="40"/>
        <end position="59"/>
    </location>
</feature>
<reference evidence="14 15" key="1">
    <citation type="journal article" date="2017" name="MBio">
        <title>Type VI secretion-mediated competition in the bee gut microbiome.</title>
        <authorList>
            <person name="Steele M.I."/>
            <person name="Kwong W.K."/>
            <person name="Powell J.E."/>
            <person name="Whiteley M."/>
            <person name="Moran N.A."/>
        </authorList>
    </citation>
    <scope>NUCLEOTIDE SEQUENCE [LARGE SCALE GENOMIC DNA]</scope>
    <source>
        <strain evidence="14 15">Ruf1-X</strain>
    </source>
</reference>
<evidence type="ECO:0000313" key="15">
    <source>
        <dbReference type="Proteomes" id="UP000229970"/>
    </source>
</evidence>
<dbReference type="RefSeq" id="WP_037407084.1">
    <property type="nucleotide sequence ID" value="NZ_MEIP01000001.1"/>
</dbReference>